<protein>
    <submittedName>
        <fullName evidence="1">Histone-lysine N-methyltransferase SETMAR</fullName>
    </submittedName>
</protein>
<reference evidence="1 2" key="1">
    <citation type="journal article" date="2021" name="Elife">
        <title>Chloroplast acquisition without the gene transfer in kleptoplastic sea slugs, Plakobranchus ocellatus.</title>
        <authorList>
            <person name="Maeda T."/>
            <person name="Takahashi S."/>
            <person name="Yoshida T."/>
            <person name="Shimamura S."/>
            <person name="Takaki Y."/>
            <person name="Nagai Y."/>
            <person name="Toyoda A."/>
            <person name="Suzuki Y."/>
            <person name="Arimoto A."/>
            <person name="Ishii H."/>
            <person name="Satoh N."/>
            <person name="Nishiyama T."/>
            <person name="Hasebe M."/>
            <person name="Maruyama T."/>
            <person name="Minagawa J."/>
            <person name="Obokata J."/>
            <person name="Shigenobu S."/>
        </authorList>
    </citation>
    <scope>NUCLEOTIDE SEQUENCE [LARGE SCALE GENOMIC DNA]</scope>
</reference>
<dbReference type="EMBL" id="BMAT01013419">
    <property type="protein sequence ID" value="GFS12715.1"/>
    <property type="molecule type" value="Genomic_DNA"/>
</dbReference>
<evidence type="ECO:0000313" key="2">
    <source>
        <dbReference type="Proteomes" id="UP000762676"/>
    </source>
</evidence>
<dbReference type="Proteomes" id="UP000762676">
    <property type="component" value="Unassembled WGS sequence"/>
</dbReference>
<keyword evidence="2" id="KW-1185">Reference proteome</keyword>
<evidence type="ECO:0000313" key="1">
    <source>
        <dbReference type="EMBL" id="GFS12715.1"/>
    </source>
</evidence>
<dbReference type="Pfam" id="PF01359">
    <property type="entry name" value="Transposase_1"/>
    <property type="match status" value="1"/>
</dbReference>
<dbReference type="Gene3D" id="3.30.420.10">
    <property type="entry name" value="Ribonuclease H-like superfamily/Ribonuclease H"/>
    <property type="match status" value="1"/>
</dbReference>
<dbReference type="InterPro" id="IPR052709">
    <property type="entry name" value="Transposase-MT_Hybrid"/>
</dbReference>
<dbReference type="PANTHER" id="PTHR46060">
    <property type="entry name" value="MARINER MOS1 TRANSPOSASE-LIKE PROTEIN"/>
    <property type="match status" value="1"/>
</dbReference>
<dbReference type="InterPro" id="IPR036397">
    <property type="entry name" value="RNaseH_sf"/>
</dbReference>
<proteinExistence type="predicted"/>
<dbReference type="GO" id="GO:0003676">
    <property type="term" value="F:nucleic acid binding"/>
    <property type="evidence" value="ECO:0007669"/>
    <property type="project" value="InterPro"/>
</dbReference>
<sequence>MKIREIVDIFGYQKVSTRWVPKMLTEDHKLQRLNISQRLLLRCQQDIGDEDLKHIGAGPAGEFPAKNNQFDSLITDDETWVPLNAPETKSDSMTRKHPSSPVTKKFKVQRSADYVIATVFWDAKVVILSDILPQGQCINAVQYCSTLDRLRDAIRRKRLSLLGSGFVP</sequence>
<name>A0AAV4IS22_9GAST</name>
<dbReference type="InterPro" id="IPR001888">
    <property type="entry name" value="Transposase_1"/>
</dbReference>
<gene>
    <name evidence="1" type="ORF">ElyMa_006704500</name>
</gene>
<dbReference type="PANTHER" id="PTHR46060:SF1">
    <property type="entry name" value="MARINER MOS1 TRANSPOSASE-LIKE PROTEIN"/>
    <property type="match status" value="1"/>
</dbReference>
<comment type="caution">
    <text evidence="1">The sequence shown here is derived from an EMBL/GenBank/DDBJ whole genome shotgun (WGS) entry which is preliminary data.</text>
</comment>
<organism evidence="1 2">
    <name type="scientific">Elysia marginata</name>
    <dbReference type="NCBI Taxonomy" id="1093978"/>
    <lineage>
        <taxon>Eukaryota</taxon>
        <taxon>Metazoa</taxon>
        <taxon>Spiralia</taxon>
        <taxon>Lophotrochozoa</taxon>
        <taxon>Mollusca</taxon>
        <taxon>Gastropoda</taxon>
        <taxon>Heterobranchia</taxon>
        <taxon>Euthyneura</taxon>
        <taxon>Panpulmonata</taxon>
        <taxon>Sacoglossa</taxon>
        <taxon>Placobranchoidea</taxon>
        <taxon>Plakobranchidae</taxon>
        <taxon>Elysia</taxon>
    </lineage>
</organism>
<dbReference type="AlphaFoldDB" id="A0AAV4IS22"/>
<accession>A0AAV4IS22</accession>